<dbReference type="InterPro" id="IPR011257">
    <property type="entry name" value="DNA_glycosylase"/>
</dbReference>
<dbReference type="EMBL" id="JBHTMO010000006">
    <property type="protein sequence ID" value="MFD1392615.1"/>
    <property type="molecule type" value="Genomic_DNA"/>
</dbReference>
<organism evidence="1 2">
    <name type="scientific">Lacticaseibacillus jixianensis</name>
    <dbReference type="NCBI Taxonomy" id="2486012"/>
    <lineage>
        <taxon>Bacteria</taxon>
        <taxon>Bacillati</taxon>
        <taxon>Bacillota</taxon>
        <taxon>Bacilli</taxon>
        <taxon>Lactobacillales</taxon>
        <taxon>Lactobacillaceae</taxon>
        <taxon>Lacticaseibacillus</taxon>
    </lineage>
</organism>
<comment type="caution">
    <text evidence="1">The sequence shown here is derived from an EMBL/GenBank/DDBJ whole genome shotgun (WGS) entry which is preliminary data.</text>
</comment>
<dbReference type="PANTHER" id="PTHR30037:SF4">
    <property type="entry name" value="DNA-3-METHYLADENINE GLYCOSYLASE I"/>
    <property type="match status" value="1"/>
</dbReference>
<dbReference type="Pfam" id="PF03352">
    <property type="entry name" value="Adenine_glyco"/>
    <property type="match status" value="1"/>
</dbReference>
<dbReference type="Gene3D" id="1.10.340.30">
    <property type="entry name" value="Hypothetical protein, domain 2"/>
    <property type="match status" value="1"/>
</dbReference>
<dbReference type="RefSeq" id="WP_125584338.1">
    <property type="nucleotide sequence ID" value="NZ_JBHTMO010000006.1"/>
</dbReference>
<dbReference type="InterPro" id="IPR052891">
    <property type="entry name" value="DNA-3mA_glycosylase"/>
</dbReference>
<protein>
    <submittedName>
        <fullName evidence="1">DNA-3-methyladenine glycosylase I</fullName>
        <ecNumber evidence="1">3.2.2.20</ecNumber>
    </submittedName>
</protein>
<dbReference type="GO" id="GO:0008725">
    <property type="term" value="F:DNA-3-methyladenine glycosylase activity"/>
    <property type="evidence" value="ECO:0007669"/>
    <property type="project" value="UniProtKB-EC"/>
</dbReference>
<dbReference type="PANTHER" id="PTHR30037">
    <property type="entry name" value="DNA-3-METHYLADENINE GLYCOSYLASE 1"/>
    <property type="match status" value="1"/>
</dbReference>
<evidence type="ECO:0000313" key="2">
    <source>
        <dbReference type="Proteomes" id="UP001597249"/>
    </source>
</evidence>
<keyword evidence="2" id="KW-1185">Reference proteome</keyword>
<dbReference type="EC" id="3.2.2.20" evidence="1"/>
<name>A0ABW4B6H9_9LACO</name>
<accession>A0ABW4B6H9</accession>
<dbReference type="InterPro" id="IPR005019">
    <property type="entry name" value="Adenine_glyco"/>
</dbReference>
<dbReference type="SUPFAM" id="SSF48150">
    <property type="entry name" value="DNA-glycosylase"/>
    <property type="match status" value="1"/>
</dbReference>
<keyword evidence="1" id="KW-0378">Hydrolase</keyword>
<reference evidence="2" key="1">
    <citation type="journal article" date="2019" name="Int. J. Syst. Evol. Microbiol.">
        <title>The Global Catalogue of Microorganisms (GCM) 10K type strain sequencing project: providing services to taxonomists for standard genome sequencing and annotation.</title>
        <authorList>
            <consortium name="The Broad Institute Genomics Platform"/>
            <consortium name="The Broad Institute Genome Sequencing Center for Infectious Disease"/>
            <person name="Wu L."/>
            <person name="Ma J."/>
        </authorList>
    </citation>
    <scope>NUCLEOTIDE SEQUENCE [LARGE SCALE GENOMIC DNA]</scope>
    <source>
        <strain evidence="2">CCM 8911</strain>
    </source>
</reference>
<keyword evidence="1" id="KW-0326">Glycosidase</keyword>
<dbReference type="Proteomes" id="UP001597249">
    <property type="component" value="Unassembled WGS sequence"/>
</dbReference>
<gene>
    <name evidence="1" type="ORF">ACFQ3L_03300</name>
</gene>
<sequence length="177" mass="20067">MEESVWWAKSPVLKAYHDHEWGVPKHDDRQLFELLSLESLQIGLNWELVLNKRAAFNEAFHGFDIPVVAAMTAADLAPLLEDVRLIRNRRKLESIPNNARAIQQIQREDGSFDAYVWHFTNGQQLINKPRRMADVPAYTALSTAVADDMKRRGIKMIGPTSAYSFLQGAGVIDDHLA</sequence>
<proteinExistence type="predicted"/>
<evidence type="ECO:0000313" key="1">
    <source>
        <dbReference type="EMBL" id="MFD1392615.1"/>
    </source>
</evidence>